<dbReference type="InterPro" id="IPR036942">
    <property type="entry name" value="Beta-barrel_TonB_sf"/>
</dbReference>
<keyword evidence="3" id="KW-0998">Cell outer membrane</keyword>
<evidence type="ECO:0000256" key="4">
    <source>
        <dbReference type="RuleBase" id="RU003357"/>
    </source>
</evidence>
<dbReference type="InterPro" id="IPR037066">
    <property type="entry name" value="Plug_dom_sf"/>
</dbReference>
<feature type="chain" id="PRO_5019453586" evidence="5">
    <location>
        <begin position="20"/>
        <end position="721"/>
    </location>
</feature>
<keyword evidence="5" id="KW-0732">Signal</keyword>
<keyword evidence="4" id="KW-0798">TonB box</keyword>
<dbReference type="Proteomes" id="UP000283387">
    <property type="component" value="Unassembled WGS sequence"/>
</dbReference>
<dbReference type="RefSeq" id="WP_120272852.1">
    <property type="nucleotide sequence ID" value="NZ_RAPN01000001.1"/>
</dbReference>
<sequence length="721" mass="80123">MKTTAIILLFFLINLTAGAQTIISGTVHQENGDPLPGVNAYLEGTYDGASSDDNGRFRFTTDETGAQTLKIEFMGFEPESRSLLLTGDNIWLDIRLKEAFNQLNAVTITAGTFEASDKKQAVTITPLDMVTTAGANGDVYGALQSLPGTTTNGESGRLFVKGGDSGESQTYIDGAWVPVPYNSTAPNHGTRGRFNPFMFQGMVFSTGGYSAEYGQALSSVLLLNTNDLPEEDQLDLSVLSIGGDVAGTKRWNNGAITATASYQNLSPYMNLVKQNYEWNHEPESTSGALSFRQKTGKTGILKAYSTLDYANFNLQQDNLNEPGNSFAYGLKNRNGFANSSWNGMLSEKLGTNAAASYTNNTDDIQYDQTKVTNKQEAFYLKAAFKYSFSDRLLLKTGGEWFSKHIGQEVDQEGDAFKIELDDNTVTAFAEAQVYGSNKFVSRIGARGEYSDVLGEFNLSPRLSSAYKLTKNTQLSAAYGWFYQTPENNYLLQTNNLKSERADHYTMTFLSSANERTLRAELYYKDYKNLVKYSVDADGAFTDFSNDGSGYARGLDLFWRDGKTIPGGNYWISYSYIDTKRDYRNYPYEARPSFASKHNLSVVYKHWLGSLRSLVGVNFNYSSPRVYNDPNSSVFNGEKMSAYRSLDLSWSYLYRQNIILYGAVTNLPGFKNEYGRTYADRPDADGVYNSVAVQPGSTRFFVLACFITLTRRGDANQLDKIQ</sequence>
<keyword evidence="9" id="KW-1185">Reference proteome</keyword>
<dbReference type="Gene3D" id="2.170.130.10">
    <property type="entry name" value="TonB-dependent receptor, plug domain"/>
    <property type="match status" value="1"/>
</dbReference>
<dbReference type="Pfam" id="PF13715">
    <property type="entry name" value="CarbopepD_reg_2"/>
    <property type="match status" value="1"/>
</dbReference>
<keyword evidence="2 4" id="KW-0472">Membrane</keyword>
<comment type="subcellular location">
    <subcellularLocation>
        <location evidence="1 4">Cell outer membrane</location>
    </subcellularLocation>
</comment>
<accession>A0A419W7V0</accession>
<comment type="caution">
    <text evidence="8">The sequence shown here is derived from an EMBL/GenBank/DDBJ whole genome shotgun (WGS) entry which is preliminary data.</text>
</comment>
<reference evidence="8 9" key="1">
    <citation type="submission" date="2018-09" db="EMBL/GenBank/DDBJ databases">
        <title>Genomic Encyclopedia of Archaeal and Bacterial Type Strains, Phase II (KMG-II): from individual species to whole genera.</title>
        <authorList>
            <person name="Goeker M."/>
        </authorList>
    </citation>
    <scope>NUCLEOTIDE SEQUENCE [LARGE SCALE GENOMIC DNA]</scope>
    <source>
        <strain evidence="8 9">DSM 27148</strain>
    </source>
</reference>
<evidence type="ECO:0000256" key="1">
    <source>
        <dbReference type="ARBA" id="ARBA00004442"/>
    </source>
</evidence>
<evidence type="ECO:0000313" key="8">
    <source>
        <dbReference type="EMBL" id="RKD91561.1"/>
    </source>
</evidence>
<keyword evidence="8" id="KW-0675">Receptor</keyword>
<name>A0A419W7V0_9BACT</name>
<dbReference type="Pfam" id="PF07715">
    <property type="entry name" value="Plug"/>
    <property type="match status" value="1"/>
</dbReference>
<proteinExistence type="inferred from homology"/>
<dbReference type="InterPro" id="IPR000531">
    <property type="entry name" value="Beta-barrel_TonB"/>
</dbReference>
<feature type="domain" description="TonB-dependent receptor-like beta-barrel" evidence="6">
    <location>
        <begin position="277"/>
        <end position="666"/>
    </location>
</feature>
<organism evidence="8 9">
    <name type="scientific">Mangrovibacterium diazotrophicum</name>
    <dbReference type="NCBI Taxonomy" id="1261403"/>
    <lineage>
        <taxon>Bacteria</taxon>
        <taxon>Pseudomonadati</taxon>
        <taxon>Bacteroidota</taxon>
        <taxon>Bacteroidia</taxon>
        <taxon>Marinilabiliales</taxon>
        <taxon>Prolixibacteraceae</taxon>
        <taxon>Mangrovibacterium</taxon>
    </lineage>
</organism>
<dbReference type="SUPFAM" id="SSF49464">
    <property type="entry name" value="Carboxypeptidase regulatory domain-like"/>
    <property type="match status" value="1"/>
</dbReference>
<dbReference type="InterPro" id="IPR008969">
    <property type="entry name" value="CarboxyPept-like_regulatory"/>
</dbReference>
<dbReference type="SUPFAM" id="SSF56935">
    <property type="entry name" value="Porins"/>
    <property type="match status" value="1"/>
</dbReference>
<evidence type="ECO:0000313" key="9">
    <source>
        <dbReference type="Proteomes" id="UP000283387"/>
    </source>
</evidence>
<evidence type="ECO:0000256" key="2">
    <source>
        <dbReference type="ARBA" id="ARBA00023136"/>
    </source>
</evidence>
<comment type="similarity">
    <text evidence="4">Belongs to the TonB-dependent receptor family.</text>
</comment>
<evidence type="ECO:0000256" key="5">
    <source>
        <dbReference type="SAM" id="SignalP"/>
    </source>
</evidence>
<dbReference type="InterPro" id="IPR012910">
    <property type="entry name" value="Plug_dom"/>
</dbReference>
<gene>
    <name evidence="8" type="ORF">BC643_1917</name>
</gene>
<dbReference type="GO" id="GO:0009279">
    <property type="term" value="C:cell outer membrane"/>
    <property type="evidence" value="ECO:0007669"/>
    <property type="project" value="UniProtKB-SubCell"/>
</dbReference>
<dbReference type="Gene3D" id="2.60.40.1120">
    <property type="entry name" value="Carboxypeptidase-like, regulatory domain"/>
    <property type="match status" value="1"/>
</dbReference>
<feature type="domain" description="TonB-dependent receptor plug" evidence="7">
    <location>
        <begin position="117"/>
        <end position="215"/>
    </location>
</feature>
<protein>
    <submittedName>
        <fullName evidence="8">TonB-dependent receptor-like protein</fullName>
    </submittedName>
</protein>
<feature type="signal peptide" evidence="5">
    <location>
        <begin position="1"/>
        <end position="19"/>
    </location>
</feature>
<dbReference type="Pfam" id="PF00593">
    <property type="entry name" value="TonB_dep_Rec_b-barrel"/>
    <property type="match status" value="1"/>
</dbReference>
<dbReference type="AlphaFoldDB" id="A0A419W7V0"/>
<evidence type="ECO:0000256" key="3">
    <source>
        <dbReference type="ARBA" id="ARBA00023237"/>
    </source>
</evidence>
<evidence type="ECO:0000259" key="7">
    <source>
        <dbReference type="Pfam" id="PF07715"/>
    </source>
</evidence>
<dbReference type="EMBL" id="RAPN01000001">
    <property type="protein sequence ID" value="RKD91561.1"/>
    <property type="molecule type" value="Genomic_DNA"/>
</dbReference>
<dbReference type="OrthoDB" id="1075473at2"/>
<dbReference type="Gene3D" id="2.40.170.20">
    <property type="entry name" value="TonB-dependent receptor, beta-barrel domain"/>
    <property type="match status" value="1"/>
</dbReference>
<evidence type="ECO:0000259" key="6">
    <source>
        <dbReference type="Pfam" id="PF00593"/>
    </source>
</evidence>